<dbReference type="OrthoDB" id="7060764at2"/>
<name>A0A512NGD6_9HYPH</name>
<dbReference type="AlphaFoldDB" id="A0A512NGD6"/>
<dbReference type="RefSeq" id="WP_147152835.1">
    <property type="nucleotide sequence ID" value="NZ_BKAJ01000091.1"/>
</dbReference>
<dbReference type="Pfam" id="PF07813">
    <property type="entry name" value="LTXXQ"/>
    <property type="match status" value="1"/>
</dbReference>
<feature type="region of interest" description="Disordered" evidence="1">
    <location>
        <begin position="139"/>
        <end position="165"/>
    </location>
</feature>
<evidence type="ECO:0000256" key="1">
    <source>
        <dbReference type="SAM" id="MobiDB-lite"/>
    </source>
</evidence>
<dbReference type="InterPro" id="IPR012899">
    <property type="entry name" value="LTXXQ"/>
</dbReference>
<dbReference type="GO" id="GO:0042597">
    <property type="term" value="C:periplasmic space"/>
    <property type="evidence" value="ECO:0007669"/>
    <property type="project" value="InterPro"/>
</dbReference>
<keyword evidence="2" id="KW-0732">Signal</keyword>
<accession>A0A512NGD6</accession>
<evidence type="ECO:0000256" key="2">
    <source>
        <dbReference type="SAM" id="SignalP"/>
    </source>
</evidence>
<reference evidence="3 4" key="1">
    <citation type="submission" date="2019-07" db="EMBL/GenBank/DDBJ databases">
        <title>Whole genome shotgun sequence of Reyranella soli NBRC 108950.</title>
        <authorList>
            <person name="Hosoyama A."/>
            <person name="Uohara A."/>
            <person name="Ohji S."/>
            <person name="Ichikawa N."/>
        </authorList>
    </citation>
    <scope>NUCLEOTIDE SEQUENCE [LARGE SCALE GENOMIC DNA]</scope>
    <source>
        <strain evidence="3 4">NBRC 108950</strain>
    </source>
</reference>
<evidence type="ECO:0000313" key="4">
    <source>
        <dbReference type="Proteomes" id="UP000321058"/>
    </source>
</evidence>
<feature type="signal peptide" evidence="2">
    <location>
        <begin position="1"/>
        <end position="33"/>
    </location>
</feature>
<organism evidence="3 4">
    <name type="scientific">Reyranella soli</name>
    <dbReference type="NCBI Taxonomy" id="1230389"/>
    <lineage>
        <taxon>Bacteria</taxon>
        <taxon>Pseudomonadati</taxon>
        <taxon>Pseudomonadota</taxon>
        <taxon>Alphaproteobacteria</taxon>
        <taxon>Hyphomicrobiales</taxon>
        <taxon>Reyranellaceae</taxon>
        <taxon>Reyranella</taxon>
    </lineage>
</organism>
<comment type="caution">
    <text evidence="3">The sequence shown here is derived from an EMBL/GenBank/DDBJ whole genome shotgun (WGS) entry which is preliminary data.</text>
</comment>
<evidence type="ECO:0008006" key="5">
    <source>
        <dbReference type="Google" id="ProtNLM"/>
    </source>
</evidence>
<feature type="region of interest" description="Disordered" evidence="1">
    <location>
        <begin position="33"/>
        <end position="56"/>
    </location>
</feature>
<feature type="compositionally biased region" description="Low complexity" evidence="1">
    <location>
        <begin position="41"/>
        <end position="52"/>
    </location>
</feature>
<feature type="compositionally biased region" description="Basic and acidic residues" evidence="1">
    <location>
        <begin position="142"/>
        <end position="151"/>
    </location>
</feature>
<proteinExistence type="predicted"/>
<gene>
    <name evidence="3" type="ORF">RSO01_51750</name>
</gene>
<feature type="chain" id="PRO_5022195763" description="LTXXQ motif family protein" evidence="2">
    <location>
        <begin position="34"/>
        <end position="165"/>
    </location>
</feature>
<protein>
    <recommendedName>
        <fullName evidence="5">LTXXQ motif family protein</fullName>
    </recommendedName>
</protein>
<feature type="compositionally biased region" description="Polar residues" evidence="1">
    <location>
        <begin position="155"/>
        <end position="165"/>
    </location>
</feature>
<dbReference type="Proteomes" id="UP000321058">
    <property type="component" value="Unassembled WGS sequence"/>
</dbReference>
<sequence length="165" mass="18151">MTHSLFFKVTRPAAIASLAGAALLAGSFTPAMAQPKEADKPPAAAAATSNKPETVEQRITTLKAALKITPDQEKKWDGVAQAMRDNASRMEKLVAEKRKIPPEKTTAVDDLKTYQEFTEARLDGLKHLTSAFKSLYDSMTPEQKKNADTVFEKYTPQQQQRANQG</sequence>
<dbReference type="EMBL" id="BKAJ01000091">
    <property type="protein sequence ID" value="GEP58009.1"/>
    <property type="molecule type" value="Genomic_DNA"/>
</dbReference>
<keyword evidence="4" id="KW-1185">Reference proteome</keyword>
<evidence type="ECO:0000313" key="3">
    <source>
        <dbReference type="EMBL" id="GEP58009.1"/>
    </source>
</evidence>